<organism evidence="1 2">
    <name type="scientific">Vitis vinifera</name>
    <name type="common">Grape</name>
    <dbReference type="NCBI Taxonomy" id="29760"/>
    <lineage>
        <taxon>Eukaryota</taxon>
        <taxon>Viridiplantae</taxon>
        <taxon>Streptophyta</taxon>
        <taxon>Embryophyta</taxon>
        <taxon>Tracheophyta</taxon>
        <taxon>Spermatophyta</taxon>
        <taxon>Magnoliopsida</taxon>
        <taxon>eudicotyledons</taxon>
        <taxon>Gunneridae</taxon>
        <taxon>Pentapetalae</taxon>
        <taxon>rosids</taxon>
        <taxon>Vitales</taxon>
        <taxon>Vitaceae</taxon>
        <taxon>Viteae</taxon>
        <taxon>Vitis</taxon>
    </lineage>
</organism>
<dbReference type="HOGENOM" id="CLU_3225661_0_0_1"/>
<reference evidence="2" key="1">
    <citation type="journal article" date="2007" name="Nature">
        <title>The grapevine genome sequence suggests ancestral hexaploidization in major angiosperm phyla.</title>
        <authorList>
            <consortium name="The French-Italian Public Consortium for Grapevine Genome Characterization."/>
            <person name="Jaillon O."/>
            <person name="Aury J.-M."/>
            <person name="Noel B."/>
            <person name="Policriti A."/>
            <person name="Clepet C."/>
            <person name="Casagrande A."/>
            <person name="Choisne N."/>
            <person name="Aubourg S."/>
            <person name="Vitulo N."/>
            <person name="Jubin C."/>
            <person name="Vezzi A."/>
            <person name="Legeai F."/>
            <person name="Hugueney P."/>
            <person name="Dasilva C."/>
            <person name="Horner D."/>
            <person name="Mica E."/>
            <person name="Jublot D."/>
            <person name="Poulain J."/>
            <person name="Bruyere C."/>
            <person name="Billault A."/>
            <person name="Segurens B."/>
            <person name="Gouyvenoux M."/>
            <person name="Ugarte E."/>
            <person name="Cattonaro F."/>
            <person name="Anthouard V."/>
            <person name="Vico V."/>
            <person name="Del Fabbro C."/>
            <person name="Alaux M."/>
            <person name="Di Gaspero G."/>
            <person name="Dumas V."/>
            <person name="Felice N."/>
            <person name="Paillard S."/>
            <person name="Juman I."/>
            <person name="Moroldo M."/>
            <person name="Scalabrin S."/>
            <person name="Canaguier A."/>
            <person name="Le Clainche I."/>
            <person name="Malacrida G."/>
            <person name="Durand E."/>
            <person name="Pesole G."/>
            <person name="Laucou V."/>
            <person name="Chatelet P."/>
            <person name="Merdinoglu D."/>
            <person name="Delledonne M."/>
            <person name="Pezzotti M."/>
            <person name="Lecharny A."/>
            <person name="Scarpelli C."/>
            <person name="Artiguenave F."/>
            <person name="Pe M.E."/>
            <person name="Valle G."/>
            <person name="Morgante M."/>
            <person name="Caboche M."/>
            <person name="Adam-Blondon A.-F."/>
            <person name="Weissenbach J."/>
            <person name="Quetier F."/>
            <person name="Wincker P."/>
        </authorList>
    </citation>
    <scope>NUCLEOTIDE SEQUENCE [LARGE SCALE GENOMIC DNA]</scope>
    <source>
        <strain evidence="2">cv. Pinot noir / PN40024</strain>
    </source>
</reference>
<evidence type="ECO:0000313" key="2">
    <source>
        <dbReference type="Proteomes" id="UP000009183"/>
    </source>
</evidence>
<proteinExistence type="predicted"/>
<dbReference type="InParanoid" id="F6HU13"/>
<dbReference type="EMBL" id="FN596249">
    <property type="protein sequence ID" value="CCB58175.1"/>
    <property type="molecule type" value="Genomic_DNA"/>
</dbReference>
<gene>
    <name evidence="1" type="ordered locus">VIT_14s0030g00120</name>
</gene>
<keyword evidence="2" id="KW-1185">Reference proteome</keyword>
<dbReference type="Proteomes" id="UP000009183">
    <property type="component" value="Chromosome 14"/>
</dbReference>
<sequence length="44" mass="5116">MGYGNGFYESEKWRVLEEPRGDSWLRKPAAWGDTSHEAPCTDVW</sequence>
<dbReference type="AlphaFoldDB" id="F6HU13"/>
<accession>F6HU13</accession>
<dbReference type="PaxDb" id="29760-VIT_14s0030g00120.t01"/>
<evidence type="ECO:0000313" key="1">
    <source>
        <dbReference type="EMBL" id="CCB58175.1"/>
    </source>
</evidence>
<name>F6HU13_VITVI</name>
<protein>
    <submittedName>
        <fullName evidence="1">Uncharacterized protein</fullName>
    </submittedName>
</protein>